<organism evidence="3 4">
    <name type="scientific">Mycolicibacter longobardus</name>
    <dbReference type="NCBI Taxonomy" id="1108812"/>
    <lineage>
        <taxon>Bacteria</taxon>
        <taxon>Bacillati</taxon>
        <taxon>Actinomycetota</taxon>
        <taxon>Actinomycetes</taxon>
        <taxon>Mycobacteriales</taxon>
        <taxon>Mycobacteriaceae</taxon>
        <taxon>Mycolicibacter</taxon>
    </lineage>
</organism>
<keyword evidence="1" id="KW-0732">Signal</keyword>
<reference evidence="3 4" key="1">
    <citation type="submission" date="2016-01" db="EMBL/GenBank/DDBJ databases">
        <title>The new phylogeny of the genus Mycobacterium.</title>
        <authorList>
            <person name="Tarcisio F."/>
            <person name="Conor M."/>
            <person name="Antonella G."/>
            <person name="Elisabetta G."/>
            <person name="Giulia F.S."/>
            <person name="Sara T."/>
            <person name="Anna F."/>
            <person name="Clotilde B."/>
            <person name="Roberto B."/>
            <person name="Veronica D.S."/>
            <person name="Fabio R."/>
            <person name="Monica P."/>
            <person name="Olivier J."/>
            <person name="Enrico T."/>
            <person name="Nicola S."/>
        </authorList>
    </citation>
    <scope>NUCLEOTIDE SEQUENCE [LARGE SCALE GENOMIC DNA]</scope>
    <source>
        <strain evidence="3 4">DSM 45394</strain>
    </source>
</reference>
<protein>
    <recommendedName>
        <fullName evidence="2">DUF732 domain-containing protein</fullName>
    </recommendedName>
</protein>
<feature type="chain" id="PRO_5013253473" description="DUF732 domain-containing protein" evidence="1">
    <location>
        <begin position="29"/>
        <end position="107"/>
    </location>
</feature>
<evidence type="ECO:0000256" key="1">
    <source>
        <dbReference type="SAM" id="SignalP"/>
    </source>
</evidence>
<feature type="domain" description="DUF732" evidence="2">
    <location>
        <begin position="37"/>
        <end position="104"/>
    </location>
</feature>
<evidence type="ECO:0000313" key="3">
    <source>
        <dbReference type="EMBL" id="ORW07408.1"/>
    </source>
</evidence>
<dbReference type="InterPro" id="IPR007969">
    <property type="entry name" value="DUF732"/>
</dbReference>
<proteinExistence type="predicted"/>
<name>A0A1X1Y8L2_9MYCO</name>
<accession>A0A1X1Y8L2</accession>
<dbReference type="RefSeq" id="WP_165759284.1">
    <property type="nucleotide sequence ID" value="NZ_JACKVG010000012.1"/>
</dbReference>
<comment type="caution">
    <text evidence="3">The sequence shown here is derived from an EMBL/GenBank/DDBJ whole genome shotgun (WGS) entry which is preliminary data.</text>
</comment>
<gene>
    <name evidence="3" type="ORF">AWC16_21765</name>
</gene>
<dbReference type="Pfam" id="PF05305">
    <property type="entry name" value="DUF732"/>
    <property type="match status" value="1"/>
</dbReference>
<dbReference type="AlphaFoldDB" id="A0A1X1Y8L2"/>
<evidence type="ECO:0000259" key="2">
    <source>
        <dbReference type="Pfam" id="PF05305"/>
    </source>
</evidence>
<feature type="signal peptide" evidence="1">
    <location>
        <begin position="1"/>
        <end position="28"/>
    </location>
</feature>
<dbReference type="EMBL" id="LQPG01000050">
    <property type="protein sequence ID" value="ORW07408.1"/>
    <property type="molecule type" value="Genomic_DNA"/>
</dbReference>
<sequence>MTVRKRGVLIAAAVGAGVMLGSAGPAVAWPIPYTAEDIRYLDATRGNFPGDDDQLLMAGKQVCRQLYTGQPAAAVTDQVAAQYGASPEQAAVVVRAARSTMCTQAPG</sequence>
<keyword evidence="4" id="KW-1185">Reference proteome</keyword>
<dbReference type="Proteomes" id="UP000193866">
    <property type="component" value="Unassembled WGS sequence"/>
</dbReference>
<evidence type="ECO:0000313" key="4">
    <source>
        <dbReference type="Proteomes" id="UP000193866"/>
    </source>
</evidence>
<dbReference type="STRING" id="1108812.AWC16_21765"/>